<evidence type="ECO:0000313" key="8">
    <source>
        <dbReference type="Proteomes" id="UP000662747"/>
    </source>
</evidence>
<evidence type="ECO:0000259" key="6">
    <source>
        <dbReference type="Pfam" id="PF01103"/>
    </source>
</evidence>
<proteinExistence type="predicted"/>
<evidence type="ECO:0000256" key="2">
    <source>
        <dbReference type="ARBA" id="ARBA00022452"/>
    </source>
</evidence>
<organism evidence="7 8">
    <name type="scientific">Pyxidicoccus parkwayensis</name>
    <dbReference type="NCBI Taxonomy" id="2813578"/>
    <lineage>
        <taxon>Bacteria</taxon>
        <taxon>Pseudomonadati</taxon>
        <taxon>Myxococcota</taxon>
        <taxon>Myxococcia</taxon>
        <taxon>Myxococcales</taxon>
        <taxon>Cystobacterineae</taxon>
        <taxon>Myxococcaceae</taxon>
        <taxon>Pyxidicoccus</taxon>
    </lineage>
</organism>
<evidence type="ECO:0000256" key="4">
    <source>
        <dbReference type="ARBA" id="ARBA00023136"/>
    </source>
</evidence>
<reference evidence="7 8" key="1">
    <citation type="submission" date="2021-02" db="EMBL/GenBank/DDBJ databases">
        <title>De Novo genome assembly of isolated myxobacteria.</title>
        <authorList>
            <person name="Stevens D.C."/>
        </authorList>
    </citation>
    <scope>NUCLEOTIDE SEQUENCE [LARGE SCALE GENOMIC DNA]</scope>
    <source>
        <strain evidence="8">SCPEA02</strain>
    </source>
</reference>
<feature type="compositionally biased region" description="Low complexity" evidence="5">
    <location>
        <begin position="16"/>
        <end position="74"/>
    </location>
</feature>
<dbReference type="InterPro" id="IPR000184">
    <property type="entry name" value="Bac_surfAg_D15"/>
</dbReference>
<keyword evidence="3" id="KW-0812">Transmembrane</keyword>
<accession>A0ABX7NXK0</accession>
<evidence type="ECO:0000256" key="1">
    <source>
        <dbReference type="ARBA" id="ARBA00004370"/>
    </source>
</evidence>
<feature type="compositionally biased region" description="Basic and acidic residues" evidence="5">
    <location>
        <begin position="75"/>
        <end position="85"/>
    </location>
</feature>
<gene>
    <name evidence="7" type="ORF">JY651_00300</name>
</gene>
<sequence length="655" mass="71405">MPLSLLALLVAPLAVVSPQTPEAPASSEPVPAREAPPASEPATTREAPATSAPATTREAPPASEPASTPATHATSEAKEGTESEKASLGATSRDDAEAQKENYEEALVAATLKQEGRELEPAPEGKVLEEILVSTEDVVAETDPYPGFLNIFHVRTREDVVRREALIQPGQRYSSALVEETTRNLRSLRLFSVARIVPVKGHAPGTVSLLVVTKDLWSLRLNSDFSAVGSLLQYLRLQGTEQNFLGRGKKLAVDFTLRLDTLSLGQSYTDPRVLGSRWSLAESAAIIIGRESGKAEGSRGSLSVSRPLYSLSTPWSTSASVAWNVETNRVYRGADIWQLPFPDGPAVPYVYRTEEVAGGVSYTRSYGTRYKWNVGGTLGAYHYAYDPPAESMLSDAQVDWFRRNYLPRAEDAGYASLSLRAFEARYEVLRDVDSYALSEDFQMGHSASVTVRYAPPVFSTTSHFAELGVAARYRFRLGDALTTASAAAAIRRQLGEGAEWNNRRWAVELWQATPKVLGGRFVARGLLDVNIDDLFDRVTLLGGGNGLRGARVDAYSGKRLLLFNVEYRTAPLVVRTVHLGGVLFFDSGSAFNDKPHMVHTVGIGARLLFPQFNVMPFRFDFGYVLNDTNPPVGSRFSIAGGQLTDLRPGFLDSPL</sequence>
<dbReference type="Gene3D" id="3.10.20.310">
    <property type="entry name" value="membrane protein fhac"/>
    <property type="match status" value="1"/>
</dbReference>
<dbReference type="Proteomes" id="UP000662747">
    <property type="component" value="Chromosome"/>
</dbReference>
<feature type="domain" description="Bacterial surface antigen (D15)" evidence="6">
    <location>
        <begin position="296"/>
        <end position="642"/>
    </location>
</feature>
<dbReference type="PANTHER" id="PTHR12815">
    <property type="entry name" value="SORTING AND ASSEMBLY MACHINERY SAMM50 PROTEIN FAMILY MEMBER"/>
    <property type="match status" value="1"/>
</dbReference>
<dbReference type="Gene3D" id="2.40.160.50">
    <property type="entry name" value="membrane protein fhac: a member of the omp85/tpsb transporter family"/>
    <property type="match status" value="1"/>
</dbReference>
<feature type="region of interest" description="Disordered" evidence="5">
    <location>
        <begin position="16"/>
        <end position="101"/>
    </location>
</feature>
<keyword evidence="2" id="KW-1134">Transmembrane beta strand</keyword>
<evidence type="ECO:0000256" key="3">
    <source>
        <dbReference type="ARBA" id="ARBA00022692"/>
    </source>
</evidence>
<feature type="compositionally biased region" description="Basic and acidic residues" evidence="5">
    <location>
        <begin position="92"/>
        <end position="101"/>
    </location>
</feature>
<dbReference type="EMBL" id="CP071090">
    <property type="protein sequence ID" value="QSQ23463.1"/>
    <property type="molecule type" value="Genomic_DNA"/>
</dbReference>
<keyword evidence="4" id="KW-0472">Membrane</keyword>
<evidence type="ECO:0000313" key="7">
    <source>
        <dbReference type="EMBL" id="QSQ23463.1"/>
    </source>
</evidence>
<dbReference type="InterPro" id="IPR039910">
    <property type="entry name" value="D15-like"/>
</dbReference>
<protein>
    <submittedName>
        <fullName evidence="7">BamA/TamA family outer membrane protein</fullName>
    </submittedName>
</protein>
<dbReference type="Pfam" id="PF01103">
    <property type="entry name" value="Omp85"/>
    <property type="match status" value="1"/>
</dbReference>
<keyword evidence="8" id="KW-1185">Reference proteome</keyword>
<comment type="subcellular location">
    <subcellularLocation>
        <location evidence="1">Membrane</location>
    </subcellularLocation>
</comment>
<evidence type="ECO:0000256" key="5">
    <source>
        <dbReference type="SAM" id="MobiDB-lite"/>
    </source>
</evidence>
<dbReference type="PANTHER" id="PTHR12815:SF18">
    <property type="entry name" value="SORTING AND ASSEMBLY MACHINERY COMPONENT 50 HOMOLOG"/>
    <property type="match status" value="1"/>
</dbReference>
<name>A0ABX7NXK0_9BACT</name>